<sequence>MAINNLIVTAPLAREALKNILGNLSGKLERHRPLKGGLWAYLRDHAQKHALKRPIATAQDNRITSSQESIYPFLNSLGEYKNMDTSVAVIWSMIALRSDRFLRHNLDLLLEHVRSEILILVPELSPDVVSSHGFRVSDAIIPAVGYPVFCRLCMWRGVEPDWGKESTLGHASDHEHEVDNVQAVPQEVGEQLIPLIDQLCGRILHHVHVSGAIHRHDPRPDRDRVVPLPRVAPRVPDSIDPPIHVLTQDDDLDPVLLRAIDPMRDSA</sequence>
<evidence type="ECO:0000313" key="2">
    <source>
        <dbReference type="Proteomes" id="UP000544095"/>
    </source>
</evidence>
<protein>
    <submittedName>
        <fullName evidence="1">Uncharacterized protein</fullName>
    </submittedName>
</protein>
<gene>
    <name evidence="1" type="ORF">FPANT_7529</name>
</gene>
<dbReference type="Proteomes" id="UP000544095">
    <property type="component" value="Unassembled WGS sequence"/>
</dbReference>
<dbReference type="AlphaFoldDB" id="A0A8H5L5Y0"/>
<keyword evidence="2" id="KW-1185">Reference proteome</keyword>
<dbReference type="EMBL" id="JAAOAR010000370">
    <property type="protein sequence ID" value="KAF5585362.1"/>
    <property type="molecule type" value="Genomic_DNA"/>
</dbReference>
<organism evidence="1 2">
    <name type="scientific">Fusarium pseudoanthophilum</name>
    <dbReference type="NCBI Taxonomy" id="48495"/>
    <lineage>
        <taxon>Eukaryota</taxon>
        <taxon>Fungi</taxon>
        <taxon>Dikarya</taxon>
        <taxon>Ascomycota</taxon>
        <taxon>Pezizomycotina</taxon>
        <taxon>Sordariomycetes</taxon>
        <taxon>Hypocreomycetidae</taxon>
        <taxon>Hypocreales</taxon>
        <taxon>Nectriaceae</taxon>
        <taxon>Fusarium</taxon>
        <taxon>Fusarium fujikuroi species complex</taxon>
    </lineage>
</organism>
<comment type="caution">
    <text evidence="1">The sequence shown here is derived from an EMBL/GenBank/DDBJ whole genome shotgun (WGS) entry which is preliminary data.</text>
</comment>
<reference evidence="1 2" key="1">
    <citation type="submission" date="2020-05" db="EMBL/GenBank/DDBJ databases">
        <title>Identification and distribution of gene clusters putatively required for synthesis of sphingolipid metabolism inhibitors in phylogenetically diverse species of the filamentous fungus Fusarium.</title>
        <authorList>
            <person name="Kim H.-S."/>
            <person name="Busman M."/>
            <person name="Brown D.W."/>
            <person name="Divon H."/>
            <person name="Uhlig S."/>
            <person name="Proctor R.H."/>
        </authorList>
    </citation>
    <scope>NUCLEOTIDE SEQUENCE [LARGE SCALE GENOMIC DNA]</scope>
    <source>
        <strain evidence="1 2">NRRL 25211</strain>
    </source>
</reference>
<proteinExistence type="predicted"/>
<accession>A0A8H5L5Y0</accession>
<name>A0A8H5L5Y0_9HYPO</name>
<evidence type="ECO:0000313" key="1">
    <source>
        <dbReference type="EMBL" id="KAF5585362.1"/>
    </source>
</evidence>